<reference evidence="2 3" key="1">
    <citation type="submission" date="2017-08" db="EMBL/GenBank/DDBJ databases">
        <title>Infants hospitalized years apart are colonized by the same room-sourced microbial strains.</title>
        <authorList>
            <person name="Brooks B."/>
            <person name="Olm M.R."/>
            <person name="Firek B.A."/>
            <person name="Baker R."/>
            <person name="Thomas B.C."/>
            <person name="Morowitz M.J."/>
            <person name="Banfield J.F."/>
        </authorList>
    </citation>
    <scope>NUCLEOTIDE SEQUENCE [LARGE SCALE GENOMIC DNA]</scope>
    <source>
        <strain evidence="2">S2_005_001_R2_27</strain>
    </source>
</reference>
<evidence type="ECO:0000256" key="1">
    <source>
        <dbReference type="SAM" id="SignalP"/>
    </source>
</evidence>
<dbReference type="Proteomes" id="UP000248887">
    <property type="component" value="Unassembled WGS sequence"/>
</dbReference>
<keyword evidence="1" id="KW-0732">Signal</keyword>
<protein>
    <submittedName>
        <fullName evidence="2">Uncharacterized protein</fullName>
    </submittedName>
</protein>
<organism evidence="2 3">
    <name type="scientific">Ancylobacter novellus</name>
    <name type="common">Thiobacillus novellus</name>
    <dbReference type="NCBI Taxonomy" id="921"/>
    <lineage>
        <taxon>Bacteria</taxon>
        <taxon>Pseudomonadati</taxon>
        <taxon>Pseudomonadota</taxon>
        <taxon>Alphaproteobacteria</taxon>
        <taxon>Hyphomicrobiales</taxon>
        <taxon>Xanthobacteraceae</taxon>
        <taxon>Ancylobacter</taxon>
    </lineage>
</organism>
<comment type="caution">
    <text evidence="2">The sequence shown here is derived from an EMBL/GenBank/DDBJ whole genome shotgun (WGS) entry which is preliminary data.</text>
</comment>
<gene>
    <name evidence="2" type="ORF">DI549_09660</name>
</gene>
<name>A0A2W5R7V5_ANCNO</name>
<sequence length="132" mass="14075">MKPFVKAVAALVLTMVASSSIQAAGKPALADALVGRAWIETTPPSGLPGVMLIFLPGGTLLMDSCWETYALRKWTRTAPDAVAWDEDGARITATVVSVSASQLSLRIKAGKDSVEHRYSAAKVPYVCPDMKR</sequence>
<feature type="signal peptide" evidence="1">
    <location>
        <begin position="1"/>
        <end position="23"/>
    </location>
</feature>
<evidence type="ECO:0000313" key="3">
    <source>
        <dbReference type="Proteomes" id="UP000248887"/>
    </source>
</evidence>
<evidence type="ECO:0000313" key="2">
    <source>
        <dbReference type="EMBL" id="PZQ83005.1"/>
    </source>
</evidence>
<accession>A0A2W5R7V5</accession>
<feature type="chain" id="PRO_5015973792" evidence="1">
    <location>
        <begin position="24"/>
        <end position="132"/>
    </location>
</feature>
<dbReference type="EMBL" id="QFQD01000025">
    <property type="protein sequence ID" value="PZQ83005.1"/>
    <property type="molecule type" value="Genomic_DNA"/>
</dbReference>
<dbReference type="AlphaFoldDB" id="A0A2W5R7V5"/>
<proteinExistence type="predicted"/>